<comment type="caution">
    <text evidence="9">The sequence shown here is derived from an EMBL/GenBank/DDBJ whole genome shotgun (WGS) entry which is preliminary data.</text>
</comment>
<dbReference type="GO" id="GO:0005737">
    <property type="term" value="C:cytoplasm"/>
    <property type="evidence" value="ECO:0007669"/>
    <property type="project" value="UniProtKB-SubCell"/>
</dbReference>
<evidence type="ECO:0000256" key="4">
    <source>
        <dbReference type="ARBA" id="ARBA00022679"/>
    </source>
</evidence>
<evidence type="ECO:0000259" key="8">
    <source>
        <dbReference type="Pfam" id="PF23016"/>
    </source>
</evidence>
<dbReference type="InterPro" id="IPR000878">
    <property type="entry name" value="4pyrrol_Mease"/>
</dbReference>
<dbReference type="NCBIfam" id="TIGR00096">
    <property type="entry name" value="16S rRNA (cytidine(1402)-2'-O)-methyltransferase"/>
    <property type="match status" value="1"/>
</dbReference>
<comment type="similarity">
    <text evidence="6">Belongs to the methyltransferase superfamily. RsmI family.</text>
</comment>
<evidence type="ECO:0000256" key="1">
    <source>
        <dbReference type="ARBA" id="ARBA00022490"/>
    </source>
</evidence>
<evidence type="ECO:0000259" key="7">
    <source>
        <dbReference type="Pfam" id="PF00590"/>
    </source>
</evidence>
<dbReference type="Gene3D" id="3.40.1010.10">
    <property type="entry name" value="Cobalt-precorrin-4 Transmethylase, Domain 1"/>
    <property type="match status" value="1"/>
</dbReference>
<evidence type="ECO:0000313" key="9">
    <source>
        <dbReference type="EMBL" id="GGA14790.1"/>
    </source>
</evidence>
<dbReference type="GO" id="GO:0070677">
    <property type="term" value="F:rRNA (cytosine-2'-O-)-methyltransferase activity"/>
    <property type="evidence" value="ECO:0007669"/>
    <property type="project" value="UniProtKB-UniRule"/>
</dbReference>
<evidence type="ECO:0000256" key="5">
    <source>
        <dbReference type="ARBA" id="ARBA00022691"/>
    </source>
</evidence>
<dbReference type="AlphaFoldDB" id="A0A8J2TY00"/>
<dbReference type="PANTHER" id="PTHR46111:SF1">
    <property type="entry name" value="RIBOSOMAL RNA SMALL SUBUNIT METHYLTRANSFERASE I"/>
    <property type="match status" value="1"/>
</dbReference>
<evidence type="ECO:0000256" key="6">
    <source>
        <dbReference type="HAMAP-Rule" id="MF_01877"/>
    </source>
</evidence>
<dbReference type="RefSeq" id="WP_188550511.1">
    <property type="nucleotide sequence ID" value="NZ_BMFY01000006.1"/>
</dbReference>
<reference evidence="9" key="1">
    <citation type="journal article" date="2014" name="Int. J. Syst. Evol. Microbiol.">
        <title>Complete genome sequence of Corynebacterium casei LMG S-19264T (=DSM 44701T), isolated from a smear-ripened cheese.</title>
        <authorList>
            <consortium name="US DOE Joint Genome Institute (JGI-PGF)"/>
            <person name="Walter F."/>
            <person name="Albersmeier A."/>
            <person name="Kalinowski J."/>
            <person name="Ruckert C."/>
        </authorList>
    </citation>
    <scope>NUCLEOTIDE SEQUENCE</scope>
    <source>
        <strain evidence="9">CGMCC 1.12785</strain>
    </source>
</reference>
<dbReference type="InterPro" id="IPR008189">
    <property type="entry name" value="rRNA_ssu_MeTfrase_I"/>
</dbReference>
<keyword evidence="5 6" id="KW-0949">S-adenosyl-L-methionine</keyword>
<reference evidence="9" key="2">
    <citation type="submission" date="2020-09" db="EMBL/GenBank/DDBJ databases">
        <authorList>
            <person name="Sun Q."/>
            <person name="Zhou Y."/>
        </authorList>
    </citation>
    <scope>NUCLEOTIDE SEQUENCE</scope>
    <source>
        <strain evidence="9">CGMCC 1.12785</strain>
    </source>
</reference>
<dbReference type="PIRSF" id="PIRSF005917">
    <property type="entry name" value="MTase_YraL"/>
    <property type="match status" value="1"/>
</dbReference>
<protein>
    <recommendedName>
        <fullName evidence="6">Ribosomal RNA small subunit methyltransferase I</fullName>
        <ecNumber evidence="6">2.1.1.198</ecNumber>
    </recommendedName>
    <alternativeName>
        <fullName evidence="6">16S rRNA 2'-O-ribose C1402 methyltransferase</fullName>
    </alternativeName>
    <alternativeName>
        <fullName evidence="6">rRNA (cytidine-2'-O-)-methyltransferase RsmI</fullName>
    </alternativeName>
</protein>
<evidence type="ECO:0000313" key="10">
    <source>
        <dbReference type="Proteomes" id="UP000616114"/>
    </source>
</evidence>
<comment type="subcellular location">
    <subcellularLocation>
        <location evidence="6">Cytoplasm</location>
    </subcellularLocation>
</comment>
<dbReference type="InterPro" id="IPR014777">
    <property type="entry name" value="4pyrrole_Mease_sub1"/>
</dbReference>
<dbReference type="PANTHER" id="PTHR46111">
    <property type="entry name" value="RIBOSOMAL RNA SMALL SUBUNIT METHYLTRANSFERASE I"/>
    <property type="match status" value="1"/>
</dbReference>
<dbReference type="SUPFAM" id="SSF53790">
    <property type="entry name" value="Tetrapyrrole methylase"/>
    <property type="match status" value="1"/>
</dbReference>
<name>A0A8J2TY00_9MICO</name>
<evidence type="ECO:0000256" key="2">
    <source>
        <dbReference type="ARBA" id="ARBA00022552"/>
    </source>
</evidence>
<gene>
    <name evidence="6 9" type="primary">rsmI</name>
    <name evidence="9" type="ORF">GCM10011333_17220</name>
</gene>
<dbReference type="HAMAP" id="MF_01877">
    <property type="entry name" value="16SrRNA_methyltr_I"/>
    <property type="match status" value="1"/>
</dbReference>
<dbReference type="Gene3D" id="3.30.950.10">
    <property type="entry name" value="Methyltransferase, Cobalt-precorrin-4 Transmethylase, Domain 2"/>
    <property type="match status" value="1"/>
</dbReference>
<dbReference type="Pfam" id="PF00590">
    <property type="entry name" value="TP_methylase"/>
    <property type="match status" value="1"/>
</dbReference>
<dbReference type="InterPro" id="IPR014776">
    <property type="entry name" value="4pyrrole_Mease_sub2"/>
</dbReference>
<comment type="function">
    <text evidence="6">Catalyzes the 2'-O-methylation of the ribose of cytidine 1402 (C1402) in 16S rRNA.</text>
</comment>
<dbReference type="CDD" id="cd11648">
    <property type="entry name" value="RsmI"/>
    <property type="match status" value="1"/>
</dbReference>
<dbReference type="Pfam" id="PF23016">
    <property type="entry name" value="RsmI_C"/>
    <property type="match status" value="1"/>
</dbReference>
<dbReference type="FunFam" id="3.40.1010.10:FF:000007">
    <property type="entry name" value="Ribosomal RNA small subunit methyltransferase I"/>
    <property type="match status" value="1"/>
</dbReference>
<organism evidence="9 10">
    <name type="scientific">Sediminivirga luteola</name>
    <dbReference type="NCBI Taxonomy" id="1774748"/>
    <lineage>
        <taxon>Bacteria</taxon>
        <taxon>Bacillati</taxon>
        <taxon>Actinomycetota</taxon>
        <taxon>Actinomycetes</taxon>
        <taxon>Micrococcales</taxon>
        <taxon>Brevibacteriaceae</taxon>
        <taxon>Sediminivirga</taxon>
    </lineage>
</organism>
<dbReference type="EC" id="2.1.1.198" evidence="6"/>
<dbReference type="FunFam" id="3.30.950.10:FF:000002">
    <property type="entry name" value="Ribosomal RNA small subunit methyltransferase I"/>
    <property type="match status" value="1"/>
</dbReference>
<comment type="catalytic activity">
    <reaction evidence="6">
        <text>cytidine(1402) in 16S rRNA + S-adenosyl-L-methionine = 2'-O-methylcytidine(1402) in 16S rRNA + S-adenosyl-L-homocysteine + H(+)</text>
        <dbReference type="Rhea" id="RHEA:42924"/>
        <dbReference type="Rhea" id="RHEA-COMP:10285"/>
        <dbReference type="Rhea" id="RHEA-COMP:10286"/>
        <dbReference type="ChEBI" id="CHEBI:15378"/>
        <dbReference type="ChEBI" id="CHEBI:57856"/>
        <dbReference type="ChEBI" id="CHEBI:59789"/>
        <dbReference type="ChEBI" id="CHEBI:74495"/>
        <dbReference type="ChEBI" id="CHEBI:82748"/>
        <dbReference type="EC" id="2.1.1.198"/>
    </reaction>
</comment>
<evidence type="ECO:0000256" key="3">
    <source>
        <dbReference type="ARBA" id="ARBA00022603"/>
    </source>
</evidence>
<proteinExistence type="inferred from homology"/>
<sequence>MPSGAREEGAAASGEGGRLILLGTPIGNIADASPRLTATLASLDEDDLIAAEDTRVLRKLATALGVELRARLLSAHEHNEASRAGEILQRLREGRTVALVTDAGMPAISDPGFRIVQHCAEAGVPVIAVPGPSAVPTALALSGLPSDRFCFEGFPPRKPGELRAALDALAREPRTLVFFESPHRIAATLAAMAQAFGSGRRASVSRELTKTWEETRRGTLADLAAHAQTEGFRGELTVVVAGASEETPEAGAREAEHASEVLRLAGMGLRLKDAAGYLAEREGLSRRELYQAALRAREGSPD</sequence>
<keyword evidence="10" id="KW-1185">Reference proteome</keyword>
<dbReference type="Proteomes" id="UP000616114">
    <property type="component" value="Unassembled WGS sequence"/>
</dbReference>
<feature type="domain" description="RsmI HTH" evidence="8">
    <location>
        <begin position="254"/>
        <end position="295"/>
    </location>
</feature>
<keyword evidence="3 6" id="KW-0489">Methyltransferase</keyword>
<dbReference type="InterPro" id="IPR053910">
    <property type="entry name" value="RsmI_HTH"/>
</dbReference>
<keyword evidence="4 6" id="KW-0808">Transferase</keyword>
<dbReference type="InterPro" id="IPR035996">
    <property type="entry name" value="4pyrrol_Methylase_sf"/>
</dbReference>
<keyword evidence="1 6" id="KW-0963">Cytoplasm</keyword>
<feature type="domain" description="Tetrapyrrole methylase" evidence="7">
    <location>
        <begin position="18"/>
        <end position="224"/>
    </location>
</feature>
<accession>A0A8J2TY00</accession>
<dbReference type="EMBL" id="BMFY01000006">
    <property type="protein sequence ID" value="GGA14790.1"/>
    <property type="molecule type" value="Genomic_DNA"/>
</dbReference>
<keyword evidence="2 6" id="KW-0698">rRNA processing</keyword>